<protein>
    <submittedName>
        <fullName evidence="2">Uncharacterized protein</fullName>
    </submittedName>
</protein>
<dbReference type="InParanoid" id="G1QA06"/>
<accession>G1QA06</accession>
<feature type="compositionally biased region" description="Polar residues" evidence="1">
    <location>
        <begin position="75"/>
        <end position="84"/>
    </location>
</feature>
<dbReference type="Ensembl" id="ENSMLUT00000024124.1">
    <property type="protein sequence ID" value="ENSMLUP00000020539.1"/>
    <property type="gene ID" value="ENSMLUG00000025303.1"/>
</dbReference>
<organism evidence="2 3">
    <name type="scientific">Myotis lucifugus</name>
    <name type="common">Little brown bat</name>
    <dbReference type="NCBI Taxonomy" id="59463"/>
    <lineage>
        <taxon>Eukaryota</taxon>
        <taxon>Metazoa</taxon>
        <taxon>Chordata</taxon>
        <taxon>Craniata</taxon>
        <taxon>Vertebrata</taxon>
        <taxon>Euteleostomi</taxon>
        <taxon>Mammalia</taxon>
        <taxon>Eutheria</taxon>
        <taxon>Laurasiatheria</taxon>
        <taxon>Chiroptera</taxon>
        <taxon>Yangochiroptera</taxon>
        <taxon>Vespertilionidae</taxon>
        <taxon>Myotis</taxon>
    </lineage>
</organism>
<proteinExistence type="predicted"/>
<evidence type="ECO:0000313" key="3">
    <source>
        <dbReference type="Proteomes" id="UP000001074"/>
    </source>
</evidence>
<feature type="compositionally biased region" description="Basic residues" evidence="1">
    <location>
        <begin position="53"/>
        <end position="66"/>
    </location>
</feature>
<keyword evidence="3" id="KW-1185">Reference proteome</keyword>
<evidence type="ECO:0000313" key="2">
    <source>
        <dbReference type="Ensembl" id="ENSMLUP00000020539.1"/>
    </source>
</evidence>
<reference evidence="2" key="3">
    <citation type="submission" date="2025-09" db="UniProtKB">
        <authorList>
            <consortium name="Ensembl"/>
        </authorList>
    </citation>
    <scope>IDENTIFICATION</scope>
</reference>
<feature type="region of interest" description="Disordered" evidence="1">
    <location>
        <begin position="53"/>
        <end position="103"/>
    </location>
</feature>
<dbReference type="HOGENOM" id="CLU_2269931_0_0_1"/>
<dbReference type="EMBL" id="AAPE02020184">
    <property type="status" value="NOT_ANNOTATED_CDS"/>
    <property type="molecule type" value="Genomic_DNA"/>
</dbReference>
<reference evidence="2" key="2">
    <citation type="submission" date="2025-08" db="UniProtKB">
        <authorList>
            <consortium name="Ensembl"/>
        </authorList>
    </citation>
    <scope>IDENTIFICATION</scope>
</reference>
<evidence type="ECO:0000256" key="1">
    <source>
        <dbReference type="SAM" id="MobiDB-lite"/>
    </source>
</evidence>
<sequence>RVRLLSDTIRLRQLMVSPMYFSPPEGKRWVRTAQDVLERRQIKLFYSQYRRKKKCKGKTRSPRKKEKTQIEDLDSSVSTDQSPSPGLCGSAPILQCGPHPLSQ</sequence>
<name>G1QA06_MYOLU</name>
<dbReference type="Proteomes" id="UP000001074">
    <property type="component" value="Unassembled WGS sequence"/>
</dbReference>
<dbReference type="AlphaFoldDB" id="G1QA06"/>
<reference evidence="2 3" key="1">
    <citation type="journal article" date="2011" name="Nature">
        <title>A high-resolution map of human evolutionary constraint using 29 mammals.</title>
        <authorList>
            <person name="Lindblad-Toh K."/>
            <person name="Garber M."/>
            <person name="Zuk O."/>
            <person name="Lin M.F."/>
            <person name="Parker B.J."/>
            <person name="Washietl S."/>
            <person name="Kheradpour P."/>
            <person name="Ernst J."/>
            <person name="Jordan G."/>
            <person name="Mauceli E."/>
            <person name="Ward L.D."/>
            <person name="Lowe C.B."/>
            <person name="Holloway A.K."/>
            <person name="Clamp M."/>
            <person name="Gnerre S."/>
            <person name="Alfoldi J."/>
            <person name="Beal K."/>
            <person name="Chang J."/>
            <person name="Clawson H."/>
            <person name="Cuff J."/>
            <person name="Di Palma F."/>
            <person name="Fitzgerald S."/>
            <person name="Flicek P."/>
            <person name="Guttman M."/>
            <person name="Hubisz M.J."/>
            <person name="Jaffe D.B."/>
            <person name="Jungreis I."/>
            <person name="Kent W.J."/>
            <person name="Kostka D."/>
            <person name="Lara M."/>
            <person name="Martins A.L."/>
            <person name="Massingham T."/>
            <person name="Moltke I."/>
            <person name="Raney B.J."/>
            <person name="Rasmussen M.D."/>
            <person name="Robinson J."/>
            <person name="Stark A."/>
            <person name="Vilella A.J."/>
            <person name="Wen J."/>
            <person name="Xie X."/>
            <person name="Zody M.C."/>
            <person name="Baldwin J."/>
            <person name="Bloom T."/>
            <person name="Chin C.W."/>
            <person name="Heiman D."/>
            <person name="Nicol R."/>
            <person name="Nusbaum C."/>
            <person name="Young S."/>
            <person name="Wilkinson J."/>
            <person name="Worley K.C."/>
            <person name="Kovar C.L."/>
            <person name="Muzny D.M."/>
            <person name="Gibbs R.A."/>
            <person name="Cree A."/>
            <person name="Dihn H.H."/>
            <person name="Fowler G."/>
            <person name="Jhangiani S."/>
            <person name="Joshi V."/>
            <person name="Lee S."/>
            <person name="Lewis L.R."/>
            <person name="Nazareth L.V."/>
            <person name="Okwuonu G."/>
            <person name="Santibanez J."/>
            <person name="Warren W.C."/>
            <person name="Mardis E.R."/>
            <person name="Weinstock G.M."/>
            <person name="Wilson R.K."/>
            <person name="Delehaunty K."/>
            <person name="Dooling D."/>
            <person name="Fronik C."/>
            <person name="Fulton L."/>
            <person name="Fulton B."/>
            <person name="Graves T."/>
            <person name="Minx P."/>
            <person name="Sodergren E."/>
            <person name="Birney E."/>
            <person name="Margulies E.H."/>
            <person name="Herrero J."/>
            <person name="Green E.D."/>
            <person name="Haussler D."/>
            <person name="Siepel A."/>
            <person name="Goldman N."/>
            <person name="Pollard K.S."/>
            <person name="Pedersen J.S."/>
            <person name="Lander E.S."/>
            <person name="Kellis M."/>
        </authorList>
    </citation>
    <scope>NUCLEOTIDE SEQUENCE [LARGE SCALE GENOMIC DNA]</scope>
</reference>